<keyword evidence="3" id="KW-0677">Repeat</keyword>
<keyword evidence="4 9" id="KW-0863">Zinc-finger</keyword>
<organism evidence="11 12">
    <name type="scientific">Psylliodes chrysocephalus</name>
    <dbReference type="NCBI Taxonomy" id="3402493"/>
    <lineage>
        <taxon>Eukaryota</taxon>
        <taxon>Metazoa</taxon>
        <taxon>Ecdysozoa</taxon>
        <taxon>Arthropoda</taxon>
        <taxon>Hexapoda</taxon>
        <taxon>Insecta</taxon>
        <taxon>Pterygota</taxon>
        <taxon>Neoptera</taxon>
        <taxon>Endopterygota</taxon>
        <taxon>Coleoptera</taxon>
        <taxon>Polyphaga</taxon>
        <taxon>Cucujiformia</taxon>
        <taxon>Chrysomeloidea</taxon>
        <taxon>Chrysomelidae</taxon>
        <taxon>Galerucinae</taxon>
        <taxon>Alticini</taxon>
        <taxon>Psylliodes</taxon>
    </lineage>
</organism>
<evidence type="ECO:0000313" key="11">
    <source>
        <dbReference type="EMBL" id="CAH1113336.1"/>
    </source>
</evidence>
<feature type="domain" description="C2H2-type" evidence="10">
    <location>
        <begin position="196"/>
        <end position="223"/>
    </location>
</feature>
<dbReference type="Proteomes" id="UP001153636">
    <property type="component" value="Chromosome 7"/>
</dbReference>
<sequence>MLLTWTCIGCNLKYSNFDQFQQHISGIKETVQYYCKNHDIYFNQKSAHSCKSEKRCAFCSEEIPPQYEEHACFHLYKKGDIQSCDVCGMTLRKILLCDHLKQMHKKKLRMCKKCDMFFNSEKEYNQHRYVKHIIREKTYTVCHICGKTYSSFTISGHIKSIHKQSREAKCKECGKAFMNNWKLQRHMIVHSNEMKYQCDICEKMFKMQYSLQVHKNMHFNKDTFCCTICDKQFSTKQSRDKHLRKH</sequence>
<evidence type="ECO:0000256" key="6">
    <source>
        <dbReference type="ARBA" id="ARBA00023125"/>
    </source>
</evidence>
<dbReference type="AlphaFoldDB" id="A0A9P0D856"/>
<dbReference type="OrthoDB" id="6676221at2759"/>
<feature type="domain" description="C2H2-type" evidence="10">
    <location>
        <begin position="224"/>
        <end position="246"/>
    </location>
</feature>
<evidence type="ECO:0000256" key="5">
    <source>
        <dbReference type="ARBA" id="ARBA00022833"/>
    </source>
</evidence>
<keyword evidence="5" id="KW-0862">Zinc</keyword>
<dbReference type="GO" id="GO:0000981">
    <property type="term" value="F:DNA-binding transcription factor activity, RNA polymerase II-specific"/>
    <property type="evidence" value="ECO:0007669"/>
    <property type="project" value="TreeGrafter"/>
</dbReference>
<name>A0A9P0D856_9CUCU</name>
<evidence type="ECO:0000256" key="8">
    <source>
        <dbReference type="ARBA" id="ARBA00037948"/>
    </source>
</evidence>
<dbReference type="SMART" id="SM00355">
    <property type="entry name" value="ZnF_C2H2"/>
    <property type="match status" value="7"/>
</dbReference>
<keyword evidence="12" id="KW-1185">Reference proteome</keyword>
<comment type="similarity">
    <text evidence="8">Belongs to the snail C2H2-type zinc-finger protein family.</text>
</comment>
<dbReference type="GO" id="GO:0005634">
    <property type="term" value="C:nucleus"/>
    <property type="evidence" value="ECO:0007669"/>
    <property type="project" value="UniProtKB-SubCell"/>
</dbReference>
<evidence type="ECO:0000256" key="3">
    <source>
        <dbReference type="ARBA" id="ARBA00022737"/>
    </source>
</evidence>
<evidence type="ECO:0000256" key="4">
    <source>
        <dbReference type="ARBA" id="ARBA00022771"/>
    </source>
</evidence>
<accession>A0A9P0D856</accession>
<dbReference type="PROSITE" id="PS00028">
    <property type="entry name" value="ZINC_FINGER_C2H2_1"/>
    <property type="match status" value="4"/>
</dbReference>
<evidence type="ECO:0000256" key="2">
    <source>
        <dbReference type="ARBA" id="ARBA00022723"/>
    </source>
</evidence>
<keyword evidence="6" id="KW-0238">DNA-binding</keyword>
<dbReference type="Pfam" id="PF13912">
    <property type="entry name" value="zf-C2H2_6"/>
    <property type="match status" value="1"/>
</dbReference>
<evidence type="ECO:0000259" key="10">
    <source>
        <dbReference type="PROSITE" id="PS50157"/>
    </source>
</evidence>
<gene>
    <name evidence="11" type="ORF">PSYICH_LOCUS13122</name>
</gene>
<keyword evidence="2" id="KW-0479">Metal-binding</keyword>
<keyword evidence="7" id="KW-0539">Nucleus</keyword>
<dbReference type="GO" id="GO:0008270">
    <property type="term" value="F:zinc ion binding"/>
    <property type="evidence" value="ECO:0007669"/>
    <property type="project" value="UniProtKB-KW"/>
</dbReference>
<proteinExistence type="inferred from homology"/>
<dbReference type="EMBL" id="OV651819">
    <property type="protein sequence ID" value="CAH1113336.1"/>
    <property type="molecule type" value="Genomic_DNA"/>
</dbReference>
<feature type="domain" description="C2H2-type" evidence="10">
    <location>
        <begin position="168"/>
        <end position="195"/>
    </location>
</feature>
<comment type="subcellular location">
    <subcellularLocation>
        <location evidence="1">Nucleus</location>
    </subcellularLocation>
</comment>
<dbReference type="Pfam" id="PF00096">
    <property type="entry name" value="zf-C2H2"/>
    <property type="match status" value="2"/>
</dbReference>
<dbReference type="InterPro" id="IPR013087">
    <property type="entry name" value="Znf_C2H2_type"/>
</dbReference>
<dbReference type="PANTHER" id="PTHR24388">
    <property type="entry name" value="ZINC FINGER PROTEIN"/>
    <property type="match status" value="1"/>
</dbReference>
<evidence type="ECO:0000256" key="1">
    <source>
        <dbReference type="ARBA" id="ARBA00004123"/>
    </source>
</evidence>
<evidence type="ECO:0000256" key="9">
    <source>
        <dbReference type="PROSITE-ProRule" id="PRU00042"/>
    </source>
</evidence>
<dbReference type="GO" id="GO:0000978">
    <property type="term" value="F:RNA polymerase II cis-regulatory region sequence-specific DNA binding"/>
    <property type="evidence" value="ECO:0007669"/>
    <property type="project" value="TreeGrafter"/>
</dbReference>
<dbReference type="Gene3D" id="3.30.160.60">
    <property type="entry name" value="Classic Zinc Finger"/>
    <property type="match status" value="2"/>
</dbReference>
<dbReference type="InterPro" id="IPR050527">
    <property type="entry name" value="Snail/Krueppel_Znf"/>
</dbReference>
<evidence type="ECO:0000256" key="7">
    <source>
        <dbReference type="ARBA" id="ARBA00023242"/>
    </source>
</evidence>
<dbReference type="FunFam" id="3.30.160.60:FF:000100">
    <property type="entry name" value="Zinc finger 45-like"/>
    <property type="match status" value="1"/>
</dbReference>
<evidence type="ECO:0000313" key="12">
    <source>
        <dbReference type="Proteomes" id="UP001153636"/>
    </source>
</evidence>
<dbReference type="PROSITE" id="PS50157">
    <property type="entry name" value="ZINC_FINGER_C2H2_2"/>
    <property type="match status" value="3"/>
</dbReference>
<dbReference type="PANTHER" id="PTHR24388:SF54">
    <property type="entry name" value="PROTEIN ESCARGOT"/>
    <property type="match status" value="1"/>
</dbReference>
<protein>
    <recommendedName>
        <fullName evidence="10">C2H2-type domain-containing protein</fullName>
    </recommendedName>
</protein>
<reference evidence="11" key="1">
    <citation type="submission" date="2022-01" db="EMBL/GenBank/DDBJ databases">
        <authorList>
            <person name="King R."/>
        </authorList>
    </citation>
    <scope>NUCLEOTIDE SEQUENCE</scope>
</reference>
<dbReference type="InterPro" id="IPR036236">
    <property type="entry name" value="Znf_C2H2_sf"/>
</dbReference>
<dbReference type="SUPFAM" id="SSF57667">
    <property type="entry name" value="beta-beta-alpha zinc fingers"/>
    <property type="match status" value="2"/>
</dbReference>